<dbReference type="STRING" id="1886670.PTI45_00176"/>
<dbReference type="RefSeq" id="WP_069325663.1">
    <property type="nucleotide sequence ID" value="NZ_MDER01000002.1"/>
</dbReference>
<dbReference type="Proteomes" id="UP000094578">
    <property type="component" value="Unassembled WGS sequence"/>
</dbReference>
<dbReference type="InterPro" id="IPR050583">
    <property type="entry name" value="Mycobacterial_A85_antigen"/>
</dbReference>
<dbReference type="Gene3D" id="3.40.50.1820">
    <property type="entry name" value="alpha/beta hydrolase"/>
    <property type="match status" value="1"/>
</dbReference>
<evidence type="ECO:0008006" key="3">
    <source>
        <dbReference type="Google" id="ProtNLM"/>
    </source>
</evidence>
<evidence type="ECO:0000313" key="1">
    <source>
        <dbReference type="EMBL" id="ODP30455.1"/>
    </source>
</evidence>
<dbReference type="InterPro" id="IPR000801">
    <property type="entry name" value="Esterase-like"/>
</dbReference>
<evidence type="ECO:0000313" key="2">
    <source>
        <dbReference type="Proteomes" id="UP000094578"/>
    </source>
</evidence>
<dbReference type="InterPro" id="IPR029058">
    <property type="entry name" value="AB_hydrolase_fold"/>
</dbReference>
<dbReference type="PANTHER" id="PTHR48098">
    <property type="entry name" value="ENTEROCHELIN ESTERASE-RELATED"/>
    <property type="match status" value="1"/>
</dbReference>
<gene>
    <name evidence="1" type="ORF">PTI45_00176</name>
</gene>
<comment type="caution">
    <text evidence="1">The sequence shown here is derived from an EMBL/GenBank/DDBJ whole genome shotgun (WGS) entry which is preliminary data.</text>
</comment>
<name>A0A1E3LBA3_9BACL</name>
<dbReference type="SUPFAM" id="SSF53474">
    <property type="entry name" value="alpha/beta-Hydrolases"/>
    <property type="match status" value="1"/>
</dbReference>
<dbReference type="AlphaFoldDB" id="A0A1E3LBA3"/>
<dbReference type="Pfam" id="PF00756">
    <property type="entry name" value="Esterase"/>
    <property type="match status" value="1"/>
</dbReference>
<dbReference type="EMBL" id="MDER01000002">
    <property type="protein sequence ID" value="ODP30455.1"/>
    <property type="molecule type" value="Genomic_DNA"/>
</dbReference>
<accession>A0A1E3LBA3</accession>
<keyword evidence="2" id="KW-1185">Reference proteome</keyword>
<protein>
    <recommendedName>
        <fullName evidence="3">Esterase</fullName>
    </recommendedName>
</protein>
<proteinExistence type="predicted"/>
<reference evidence="1 2" key="1">
    <citation type="submission" date="2016-08" db="EMBL/GenBank/DDBJ databases">
        <title>Genome sequencing of Paenibacillus sp. TI45-13ar, isolated from Korean traditional nuruk.</title>
        <authorList>
            <person name="Kim S.-J."/>
        </authorList>
    </citation>
    <scope>NUCLEOTIDE SEQUENCE [LARGE SCALE GENOMIC DNA]</scope>
    <source>
        <strain evidence="1 2">TI45-13ar</strain>
    </source>
</reference>
<organism evidence="1 2">
    <name type="scientific">Paenibacillus nuruki</name>
    <dbReference type="NCBI Taxonomy" id="1886670"/>
    <lineage>
        <taxon>Bacteria</taxon>
        <taxon>Bacillati</taxon>
        <taxon>Bacillota</taxon>
        <taxon>Bacilli</taxon>
        <taxon>Bacillales</taxon>
        <taxon>Paenibacillaceae</taxon>
        <taxon>Paenibacillus</taxon>
    </lineage>
</organism>
<dbReference type="PANTHER" id="PTHR48098:SF6">
    <property type="entry name" value="FERRI-BACILLIBACTIN ESTERASE BESA"/>
    <property type="match status" value="1"/>
</dbReference>
<sequence>MRGTLFTEMYAGRDLLIYLPPSYDKASYPLPVVYVHDGGDVFDLVLNGTLYNLEQRFAAGTLPELILVGITAYDPLVEYTPWYARALYPGLGHGDFGGRATEYLNMIVHEIKPWIDQHFYTDDRPEMTGIVGKSLGGLVSLFAAYVYPHVFGRIGLMSASLWYEGFIEFMRERQHLSSDLRIYMDLGNLEGVGKANRQRLIQTCTDEAVDILLNNIPASHFYFERIKGDDHDPETFYQRFPDLMGWLFDKKTVGLLK</sequence>